<protein>
    <recommendedName>
        <fullName evidence="8">Holo-[acyl-carrier-protein] synthase</fullName>
        <shortName evidence="8">Holo-ACP synthase</shortName>
        <ecNumber evidence="8">2.7.8.7</ecNumber>
    </recommendedName>
    <alternativeName>
        <fullName evidence="8">4'-phosphopantetheinyl transferase AcpS</fullName>
    </alternativeName>
</protein>
<evidence type="ECO:0000256" key="8">
    <source>
        <dbReference type="HAMAP-Rule" id="MF_00101"/>
    </source>
</evidence>
<comment type="cofactor">
    <cofactor evidence="8">
        <name>Mg(2+)</name>
        <dbReference type="ChEBI" id="CHEBI:18420"/>
    </cofactor>
</comment>
<keyword evidence="4 8" id="KW-0276">Fatty acid metabolism</keyword>
<dbReference type="GO" id="GO:0005737">
    <property type="term" value="C:cytoplasm"/>
    <property type="evidence" value="ECO:0007669"/>
    <property type="project" value="UniProtKB-SubCell"/>
</dbReference>
<evidence type="ECO:0000256" key="4">
    <source>
        <dbReference type="ARBA" id="ARBA00022832"/>
    </source>
</evidence>
<keyword evidence="8" id="KW-0963">Cytoplasm</keyword>
<dbReference type="GO" id="GO:0006633">
    <property type="term" value="P:fatty acid biosynthetic process"/>
    <property type="evidence" value="ECO:0007669"/>
    <property type="project" value="UniProtKB-UniRule"/>
</dbReference>
<evidence type="ECO:0000313" key="11">
    <source>
        <dbReference type="Proteomes" id="UP000192929"/>
    </source>
</evidence>
<evidence type="ECO:0000256" key="7">
    <source>
        <dbReference type="ARBA" id="ARBA00023160"/>
    </source>
</evidence>
<evidence type="ECO:0000256" key="2">
    <source>
        <dbReference type="ARBA" id="ARBA00022679"/>
    </source>
</evidence>
<evidence type="ECO:0000256" key="3">
    <source>
        <dbReference type="ARBA" id="ARBA00022723"/>
    </source>
</evidence>
<comment type="similarity">
    <text evidence="8">Belongs to the P-Pant transferase superfamily. AcpS family.</text>
</comment>
<reference evidence="11" key="1">
    <citation type="submission" date="2017-04" db="EMBL/GenBank/DDBJ databases">
        <authorList>
            <person name="Varghese N."/>
            <person name="Submissions S."/>
        </authorList>
    </citation>
    <scope>NUCLEOTIDE SEQUENCE [LARGE SCALE GENOMIC DNA]</scope>
    <source>
        <strain evidence="11">NIO-1021</strain>
    </source>
</reference>
<keyword evidence="7 8" id="KW-0275">Fatty acid biosynthesis</keyword>
<dbReference type="EMBL" id="FXAC01000005">
    <property type="protein sequence ID" value="SMF01448.1"/>
    <property type="molecule type" value="Genomic_DNA"/>
</dbReference>
<evidence type="ECO:0000313" key="10">
    <source>
        <dbReference type="EMBL" id="SMF01448.1"/>
    </source>
</evidence>
<dbReference type="HAMAP" id="MF_00101">
    <property type="entry name" value="AcpS"/>
    <property type="match status" value="1"/>
</dbReference>
<dbReference type="InterPro" id="IPR008278">
    <property type="entry name" value="4-PPantetheinyl_Trfase_dom"/>
</dbReference>
<organism evidence="10 11">
    <name type="scientific">Kocuria marina subsp. indica</name>
    <dbReference type="NCBI Taxonomy" id="1049583"/>
    <lineage>
        <taxon>Bacteria</taxon>
        <taxon>Bacillati</taxon>
        <taxon>Actinomycetota</taxon>
        <taxon>Actinomycetes</taxon>
        <taxon>Micrococcales</taxon>
        <taxon>Micrococcaceae</taxon>
        <taxon>Kocuria</taxon>
    </lineage>
</organism>
<keyword evidence="5 8" id="KW-0460">Magnesium</keyword>
<comment type="catalytic activity">
    <reaction evidence="8">
        <text>apo-[ACP] + CoA = holo-[ACP] + adenosine 3',5'-bisphosphate + H(+)</text>
        <dbReference type="Rhea" id="RHEA:12068"/>
        <dbReference type="Rhea" id="RHEA-COMP:9685"/>
        <dbReference type="Rhea" id="RHEA-COMP:9690"/>
        <dbReference type="ChEBI" id="CHEBI:15378"/>
        <dbReference type="ChEBI" id="CHEBI:29999"/>
        <dbReference type="ChEBI" id="CHEBI:57287"/>
        <dbReference type="ChEBI" id="CHEBI:58343"/>
        <dbReference type="ChEBI" id="CHEBI:64479"/>
        <dbReference type="EC" id="2.7.8.7"/>
    </reaction>
</comment>
<dbReference type="AlphaFoldDB" id="A0A1X7CR67"/>
<proteinExistence type="inferred from homology"/>
<dbReference type="RefSeq" id="WP_098053640.1">
    <property type="nucleotide sequence ID" value="NZ_FXAC01000005.1"/>
</dbReference>
<gene>
    <name evidence="8" type="primary">acpS</name>
    <name evidence="10" type="ORF">SAMN06296028_10598</name>
</gene>
<feature type="binding site" evidence="8">
    <location>
        <position position="79"/>
    </location>
    <ligand>
        <name>Mg(2+)</name>
        <dbReference type="ChEBI" id="CHEBI:18420"/>
    </ligand>
</feature>
<evidence type="ECO:0000259" key="9">
    <source>
        <dbReference type="Pfam" id="PF01648"/>
    </source>
</evidence>
<dbReference type="Pfam" id="PF01648">
    <property type="entry name" value="ACPS"/>
    <property type="match status" value="1"/>
</dbReference>
<keyword evidence="1 8" id="KW-0444">Lipid biosynthesis</keyword>
<dbReference type="NCBIfam" id="TIGR00556">
    <property type="entry name" value="pantethn_trn"/>
    <property type="match status" value="1"/>
</dbReference>
<keyword evidence="2 8" id="KW-0808">Transferase</keyword>
<keyword evidence="3 8" id="KW-0479">Metal-binding</keyword>
<feature type="binding site" evidence="8">
    <location>
        <position position="27"/>
    </location>
    <ligand>
        <name>Mg(2+)</name>
        <dbReference type="ChEBI" id="CHEBI:18420"/>
    </ligand>
</feature>
<dbReference type="GO" id="GO:0000287">
    <property type="term" value="F:magnesium ion binding"/>
    <property type="evidence" value="ECO:0007669"/>
    <property type="project" value="UniProtKB-UniRule"/>
</dbReference>
<dbReference type="InterPro" id="IPR004568">
    <property type="entry name" value="Ppantetheine-prot_Trfase_dom"/>
</dbReference>
<name>A0A1X7CR67_9MICC</name>
<evidence type="ECO:0000256" key="1">
    <source>
        <dbReference type="ARBA" id="ARBA00022516"/>
    </source>
</evidence>
<accession>A0A1X7CR67</accession>
<keyword evidence="11" id="KW-1185">Reference proteome</keyword>
<keyword evidence="6 8" id="KW-0443">Lipid metabolism</keyword>
<dbReference type="GO" id="GO:0008897">
    <property type="term" value="F:holo-[acyl-carrier-protein] synthase activity"/>
    <property type="evidence" value="ECO:0007669"/>
    <property type="project" value="UniProtKB-UniRule"/>
</dbReference>
<dbReference type="Gene3D" id="3.90.470.20">
    <property type="entry name" value="4'-phosphopantetheinyl transferase domain"/>
    <property type="match status" value="1"/>
</dbReference>
<comment type="function">
    <text evidence="8">Transfers the 4'-phosphopantetheine moiety from coenzyme A to a Ser of acyl-carrier-protein.</text>
</comment>
<comment type="subcellular location">
    <subcellularLocation>
        <location evidence="8">Cytoplasm</location>
    </subcellularLocation>
</comment>
<dbReference type="Proteomes" id="UP000192929">
    <property type="component" value="Unassembled WGS sequence"/>
</dbReference>
<dbReference type="EC" id="2.7.8.7" evidence="8"/>
<feature type="domain" description="4'-phosphopantetheinyl transferase" evidence="9">
    <location>
        <begin position="23"/>
        <end position="142"/>
    </location>
</feature>
<evidence type="ECO:0000256" key="5">
    <source>
        <dbReference type="ARBA" id="ARBA00022842"/>
    </source>
</evidence>
<dbReference type="SUPFAM" id="SSF56214">
    <property type="entry name" value="4'-phosphopantetheinyl transferase"/>
    <property type="match status" value="1"/>
</dbReference>
<dbReference type="InterPro" id="IPR037143">
    <property type="entry name" value="4-PPantetheinyl_Trfase_dom_sf"/>
</dbReference>
<sequence>MTSAPVTVTRGTEAGDGVVGVPRVGCDLQEVAPVAEALAQRGQRYLRALFAPEEIADLTRPDGRPLAAESVAGRFAAKEAVLKVLRPSADDAVAWPQIMIRSDAHGAPRVELRGTAARLARGAGLGAWSVSTSHDGGFAMAVALAIRSPQP</sequence>
<dbReference type="InterPro" id="IPR002582">
    <property type="entry name" value="ACPS"/>
</dbReference>
<evidence type="ECO:0000256" key="6">
    <source>
        <dbReference type="ARBA" id="ARBA00023098"/>
    </source>
</evidence>